<name>A0A1H2UUW4_9FLAO</name>
<proteinExistence type="predicted"/>
<dbReference type="Proteomes" id="UP000199592">
    <property type="component" value="Unassembled WGS sequence"/>
</dbReference>
<dbReference type="OrthoDB" id="1190112at2"/>
<gene>
    <name evidence="1" type="ORF">SAMN04487892_1779</name>
</gene>
<protein>
    <submittedName>
        <fullName evidence="1">Uncharacterized protein</fullName>
    </submittedName>
</protein>
<dbReference type="AlphaFoldDB" id="A0A1H2UUW4"/>
<organism evidence="1 2">
    <name type="scientific">Flagellimonas zhangzhouensis</name>
    <dbReference type="NCBI Taxonomy" id="1073328"/>
    <lineage>
        <taxon>Bacteria</taxon>
        <taxon>Pseudomonadati</taxon>
        <taxon>Bacteroidota</taxon>
        <taxon>Flavobacteriia</taxon>
        <taxon>Flavobacteriales</taxon>
        <taxon>Flavobacteriaceae</taxon>
        <taxon>Flagellimonas</taxon>
    </lineage>
</organism>
<dbReference type="RefSeq" id="WP_090292309.1">
    <property type="nucleotide sequence ID" value="NZ_FNKI01000001.1"/>
</dbReference>
<dbReference type="EMBL" id="FNMY01000002">
    <property type="protein sequence ID" value="SDW59937.1"/>
    <property type="molecule type" value="Genomic_DNA"/>
</dbReference>
<accession>A0A1H2UUW4</accession>
<keyword evidence="2" id="KW-1185">Reference proteome</keyword>
<evidence type="ECO:0000313" key="1">
    <source>
        <dbReference type="EMBL" id="SDW59937.1"/>
    </source>
</evidence>
<dbReference type="STRING" id="1073328.SAMN05216294_0513"/>
<reference evidence="2" key="1">
    <citation type="submission" date="2016-10" db="EMBL/GenBank/DDBJ databases">
        <authorList>
            <person name="Varghese N."/>
            <person name="Submissions S."/>
        </authorList>
    </citation>
    <scope>NUCLEOTIDE SEQUENCE [LARGE SCALE GENOMIC DNA]</scope>
    <source>
        <strain evidence="2">DSM 25030</strain>
    </source>
</reference>
<dbReference type="PROSITE" id="PS51257">
    <property type="entry name" value="PROKAR_LIPOPROTEIN"/>
    <property type="match status" value="1"/>
</dbReference>
<evidence type="ECO:0000313" key="2">
    <source>
        <dbReference type="Proteomes" id="UP000199592"/>
    </source>
</evidence>
<sequence length="82" mass="8761">MRKVVLALMALGLITVSCSKDDEPSKKCDTCDSSEGTKVEICDLGNGKYELTLGGVATQELTAEQLGNMSPEEYAQEVCNSL</sequence>